<feature type="non-terminal residue" evidence="1">
    <location>
        <position position="412"/>
    </location>
</feature>
<keyword evidence="2" id="KW-1185">Reference proteome</keyword>
<dbReference type="Proteomes" id="UP000789920">
    <property type="component" value="Unassembled WGS sequence"/>
</dbReference>
<feature type="non-terminal residue" evidence="1">
    <location>
        <position position="1"/>
    </location>
</feature>
<name>A0ACA9RHA1_9GLOM</name>
<dbReference type="EMBL" id="CAJVQC010053940">
    <property type="protein sequence ID" value="CAG8793578.1"/>
    <property type="molecule type" value="Genomic_DNA"/>
</dbReference>
<reference evidence="1" key="1">
    <citation type="submission" date="2021-06" db="EMBL/GenBank/DDBJ databases">
        <authorList>
            <person name="Kallberg Y."/>
            <person name="Tangrot J."/>
            <person name="Rosling A."/>
        </authorList>
    </citation>
    <scope>NUCLEOTIDE SEQUENCE</scope>
    <source>
        <strain evidence="1">MA461A</strain>
    </source>
</reference>
<comment type="caution">
    <text evidence="1">The sequence shown here is derived from an EMBL/GenBank/DDBJ whole genome shotgun (WGS) entry which is preliminary data.</text>
</comment>
<evidence type="ECO:0000313" key="2">
    <source>
        <dbReference type="Proteomes" id="UP000789920"/>
    </source>
</evidence>
<evidence type="ECO:0000313" key="1">
    <source>
        <dbReference type="EMBL" id="CAG8793578.1"/>
    </source>
</evidence>
<accession>A0ACA9RHA1</accession>
<protein>
    <submittedName>
        <fullName evidence="1">16223_t:CDS:1</fullName>
    </submittedName>
</protein>
<proteinExistence type="predicted"/>
<organism evidence="1 2">
    <name type="scientific">Racocetra persica</name>
    <dbReference type="NCBI Taxonomy" id="160502"/>
    <lineage>
        <taxon>Eukaryota</taxon>
        <taxon>Fungi</taxon>
        <taxon>Fungi incertae sedis</taxon>
        <taxon>Mucoromycota</taxon>
        <taxon>Glomeromycotina</taxon>
        <taxon>Glomeromycetes</taxon>
        <taxon>Diversisporales</taxon>
        <taxon>Gigasporaceae</taxon>
        <taxon>Racocetra</taxon>
    </lineage>
</organism>
<gene>
    <name evidence="1" type="ORF">RPERSI_LOCUS19593</name>
</gene>
<sequence length="412" mass="45345">KKVYFIHRRSEFRAEPEIVIQAQNNPKIIFLLDSVLTEIQGGEAVEKVLVSNLANNEKSELLVKAVFPCIGLAPFSSFAHELGVCDRENYVAIKDDCSTAVSGLFAAGDVARATPNKIKQIVTAVAEGAIAAQSGTLEPFTPITPVFPGREPTVIGDDTLEGELKIEDYPNLETISLLRTGGITKLTIENCPKLEVLNVAGNKITQIIGLENCPKLKILNICANEIAEVDVSKNVALQALVKMAPICRYCRNWEPPLTEELGEKASKPEKYSGVKDDDEKVHYLVQLSHSIKKAIDKLKSLGMNVDKAEEDKNEPTGMAFFSEPKTIRGYKSRLAQMSNSTLRGLIAEQKEGKEPGDIEKTGQEVMNIVGRDDFPENIVNTQEILAENKRRAEVLTQARNKLKDNLGIDIYA</sequence>